<accession>A0A9K3LI12</accession>
<feature type="compositionally biased region" description="Polar residues" evidence="1">
    <location>
        <begin position="368"/>
        <end position="380"/>
    </location>
</feature>
<dbReference type="EMBL" id="JAGRRH010000031">
    <property type="protein sequence ID" value="KAG7339664.1"/>
    <property type="molecule type" value="Genomic_DNA"/>
</dbReference>
<dbReference type="EMBL" id="JAGRRH010000011">
    <property type="protein sequence ID" value="KAG7362408.1"/>
    <property type="molecule type" value="Genomic_DNA"/>
</dbReference>
<comment type="caution">
    <text evidence="3">The sequence shown here is derived from an EMBL/GenBank/DDBJ whole genome shotgun (WGS) entry which is preliminary data.</text>
</comment>
<evidence type="ECO:0000313" key="2">
    <source>
        <dbReference type="EMBL" id="KAG7339664.1"/>
    </source>
</evidence>
<evidence type="ECO:0000313" key="3">
    <source>
        <dbReference type="EMBL" id="KAG7362408.1"/>
    </source>
</evidence>
<sequence length="497" mass="56360">MAPWLVEYILEKLTPNPNKNNNNNSNNTSVVTNAAPIPRLVQIMSRGGDWWTNPVESNRKSAWVILSDGHHNIKSIMTPAALKHILEEQPVLPRTKVSSTSTSTSTTTASFYPFYNYSRGSCALIRDYSAKIHNQNNNNGTTTTTTTSIVLEIGSIEAKPGFHLPTDGMGNRSNSTNNNHHHHHRIQQSIEDDINVRYALQAWNERTEAEQEPIPQQQQQQQQQQQHIRRQQQQRVDRISMEGGQGGNRGTSNTYIRPTKRQRTVPLGNVMTTVMNNPHAYEAILQLAEVMDREEAQQQEDDDHGGGNFDESQDTNTTTPTAATGRTPSKGRGNNNINDSSPPLMETQPQYPNESNYNQRQRQHQQHGWNNPSTPESQSQSRMYIQNVLFSPEEEQDWVDTTGPQTTSLATRRSNMDDTKKTTWDLVKEQLCNPAVAAKNKMIYFHHDDANNKAHGERTMNRVSATPAVTSAAYFRRYGLARWMQHNVKRRTLTPQT</sequence>
<reference evidence="3" key="1">
    <citation type="journal article" date="2021" name="Sci. Rep.">
        <title>Diploid genomic architecture of Nitzschia inconspicua, an elite biomass production diatom.</title>
        <authorList>
            <person name="Oliver A."/>
            <person name="Podell S."/>
            <person name="Pinowska A."/>
            <person name="Traller J.C."/>
            <person name="Smith S.R."/>
            <person name="McClure R."/>
            <person name="Beliaev A."/>
            <person name="Bohutskyi P."/>
            <person name="Hill E.A."/>
            <person name="Rabines A."/>
            <person name="Zheng H."/>
            <person name="Allen L.Z."/>
            <person name="Kuo A."/>
            <person name="Grigoriev I.V."/>
            <person name="Allen A.E."/>
            <person name="Hazlebeck D."/>
            <person name="Allen E.E."/>
        </authorList>
    </citation>
    <scope>NUCLEOTIDE SEQUENCE</scope>
    <source>
        <strain evidence="3">Hildebrandi</strain>
    </source>
</reference>
<gene>
    <name evidence="2" type="ORF">IV203_024703</name>
    <name evidence="3" type="ORF">IV203_025292</name>
</gene>
<feature type="region of interest" description="Disordered" evidence="1">
    <location>
        <begin position="207"/>
        <end position="267"/>
    </location>
</feature>
<dbReference type="Proteomes" id="UP000693970">
    <property type="component" value="Unassembled WGS sequence"/>
</dbReference>
<dbReference type="AlphaFoldDB" id="A0A9K3LI12"/>
<feature type="compositionally biased region" description="Polar residues" evidence="1">
    <location>
        <begin position="332"/>
        <end position="358"/>
    </location>
</feature>
<feature type="compositionally biased region" description="Low complexity" evidence="1">
    <location>
        <begin position="212"/>
        <end position="226"/>
    </location>
</feature>
<feature type="region of interest" description="Disordered" evidence="1">
    <location>
        <begin position="166"/>
        <end position="191"/>
    </location>
</feature>
<evidence type="ECO:0000256" key="1">
    <source>
        <dbReference type="SAM" id="MobiDB-lite"/>
    </source>
</evidence>
<evidence type="ECO:0000313" key="4">
    <source>
        <dbReference type="Proteomes" id="UP000693970"/>
    </source>
</evidence>
<reference evidence="3" key="2">
    <citation type="submission" date="2021-04" db="EMBL/GenBank/DDBJ databases">
        <authorList>
            <person name="Podell S."/>
        </authorList>
    </citation>
    <scope>NUCLEOTIDE SEQUENCE</scope>
    <source>
        <strain evidence="3">Hildebrandi</strain>
    </source>
</reference>
<protein>
    <submittedName>
        <fullName evidence="3">Shelterin complex subunit, TPP1/ACD</fullName>
    </submittedName>
</protein>
<organism evidence="3 4">
    <name type="scientific">Nitzschia inconspicua</name>
    <dbReference type="NCBI Taxonomy" id="303405"/>
    <lineage>
        <taxon>Eukaryota</taxon>
        <taxon>Sar</taxon>
        <taxon>Stramenopiles</taxon>
        <taxon>Ochrophyta</taxon>
        <taxon>Bacillariophyta</taxon>
        <taxon>Bacillariophyceae</taxon>
        <taxon>Bacillariophycidae</taxon>
        <taxon>Bacillariales</taxon>
        <taxon>Bacillariaceae</taxon>
        <taxon>Nitzschia</taxon>
    </lineage>
</organism>
<feature type="region of interest" description="Disordered" evidence="1">
    <location>
        <begin position="293"/>
        <end position="380"/>
    </location>
</feature>
<proteinExistence type="predicted"/>
<feature type="compositionally biased region" description="Low complexity" evidence="1">
    <location>
        <begin position="315"/>
        <end position="328"/>
    </location>
</feature>
<name>A0A9K3LI12_9STRA</name>
<keyword evidence="4" id="KW-1185">Reference proteome</keyword>